<comment type="caution">
    <text evidence="1">The sequence shown here is derived from an EMBL/GenBank/DDBJ whole genome shotgun (WGS) entry which is preliminary data.</text>
</comment>
<accession>A0A8J6E659</accession>
<gene>
    <name evidence="1" type="ORF">GDO78_016175</name>
</gene>
<dbReference type="EMBL" id="WNTK01018414">
    <property type="protein sequence ID" value="KAG9461634.1"/>
    <property type="molecule type" value="Genomic_DNA"/>
</dbReference>
<dbReference type="Proteomes" id="UP000770717">
    <property type="component" value="Unassembled WGS sequence"/>
</dbReference>
<evidence type="ECO:0000313" key="2">
    <source>
        <dbReference type="Proteomes" id="UP000770717"/>
    </source>
</evidence>
<dbReference type="AlphaFoldDB" id="A0A8J6E659"/>
<reference evidence="1" key="1">
    <citation type="thesis" date="2020" institute="ProQuest LLC" country="789 East Eisenhower Parkway, Ann Arbor, MI, USA">
        <title>Comparative Genomics and Chromosome Evolution.</title>
        <authorList>
            <person name="Mudd A.B."/>
        </authorList>
    </citation>
    <scope>NUCLEOTIDE SEQUENCE</scope>
    <source>
        <strain evidence="1">HN-11 Male</strain>
        <tissue evidence="1">Kidney and liver</tissue>
    </source>
</reference>
<evidence type="ECO:0000313" key="1">
    <source>
        <dbReference type="EMBL" id="KAG9461634.1"/>
    </source>
</evidence>
<organism evidence="1 2">
    <name type="scientific">Eleutherodactylus coqui</name>
    <name type="common">Puerto Rican coqui</name>
    <dbReference type="NCBI Taxonomy" id="57060"/>
    <lineage>
        <taxon>Eukaryota</taxon>
        <taxon>Metazoa</taxon>
        <taxon>Chordata</taxon>
        <taxon>Craniata</taxon>
        <taxon>Vertebrata</taxon>
        <taxon>Euteleostomi</taxon>
        <taxon>Amphibia</taxon>
        <taxon>Batrachia</taxon>
        <taxon>Anura</taxon>
        <taxon>Neobatrachia</taxon>
        <taxon>Hyloidea</taxon>
        <taxon>Eleutherodactylidae</taxon>
        <taxon>Eleutherodactylinae</taxon>
        <taxon>Eleutherodactylus</taxon>
        <taxon>Eleutherodactylus</taxon>
    </lineage>
</organism>
<sequence length="92" mass="10609">MRPHRLNSESSRGASGRVPHVALHSSAVRVVYEHTRTIYQHCSKRMQISVTSGCFCGMLEASTEVMILCVFTSIFGQLFFTQKHFFMRFFFL</sequence>
<proteinExistence type="predicted"/>
<keyword evidence="2" id="KW-1185">Reference proteome</keyword>
<name>A0A8J6E659_ELECQ</name>
<protein>
    <submittedName>
        <fullName evidence="1">Uncharacterized protein</fullName>
    </submittedName>
</protein>